<gene>
    <name evidence="1" type="ORF">N0V89_000582</name>
</gene>
<dbReference type="Proteomes" id="UP001140513">
    <property type="component" value="Unassembled WGS sequence"/>
</dbReference>
<reference evidence="1" key="1">
    <citation type="submission" date="2022-10" db="EMBL/GenBank/DDBJ databases">
        <title>Tapping the CABI collections for fungal endophytes: first genome assemblies for Collariella, Neodidymelliopsis, Ascochyta clinopodiicola, Didymella pomorum, Didymosphaeria variabile, Neocosmospora piperis and Neocucurbitaria cava.</title>
        <authorList>
            <person name="Hill R."/>
        </authorList>
    </citation>
    <scope>NUCLEOTIDE SEQUENCE</scope>
    <source>
        <strain evidence="1">IMI 356815</strain>
    </source>
</reference>
<dbReference type="GeneID" id="80904112"/>
<evidence type="ECO:0000313" key="2">
    <source>
        <dbReference type="Proteomes" id="UP001140513"/>
    </source>
</evidence>
<comment type="caution">
    <text evidence="1">The sequence shown here is derived from an EMBL/GenBank/DDBJ whole genome shotgun (WGS) entry which is preliminary data.</text>
</comment>
<dbReference type="RefSeq" id="XP_056076225.1">
    <property type="nucleotide sequence ID" value="XM_056209403.1"/>
</dbReference>
<dbReference type="AlphaFoldDB" id="A0A9W8XVG5"/>
<name>A0A9W8XVG5_9PLEO</name>
<organism evidence="1 2">
    <name type="scientific">Didymosphaeria variabile</name>
    <dbReference type="NCBI Taxonomy" id="1932322"/>
    <lineage>
        <taxon>Eukaryota</taxon>
        <taxon>Fungi</taxon>
        <taxon>Dikarya</taxon>
        <taxon>Ascomycota</taxon>
        <taxon>Pezizomycotina</taxon>
        <taxon>Dothideomycetes</taxon>
        <taxon>Pleosporomycetidae</taxon>
        <taxon>Pleosporales</taxon>
        <taxon>Massarineae</taxon>
        <taxon>Didymosphaeriaceae</taxon>
        <taxon>Didymosphaeria</taxon>
    </lineage>
</organism>
<protein>
    <recommendedName>
        <fullName evidence="3">SnoaL-like domain-containing protein</fullName>
    </recommendedName>
</protein>
<proteinExistence type="predicted"/>
<dbReference type="EMBL" id="JAPEUX010000001">
    <property type="protein sequence ID" value="KAJ4360023.1"/>
    <property type="molecule type" value="Genomic_DNA"/>
</dbReference>
<accession>A0A9W8XVG5</accession>
<dbReference type="OrthoDB" id="414540at2759"/>
<keyword evidence="2" id="KW-1185">Reference proteome</keyword>
<evidence type="ECO:0000313" key="1">
    <source>
        <dbReference type="EMBL" id="KAJ4360023.1"/>
    </source>
</evidence>
<sequence length="184" mass="20788">MPCPNNAMLHNHEIALKMTASDPEAPSNASQIYQILLATATEFIHCQDRDDSQPTRMNLNRVRAIRSTNFIHSFGHNVLVSTKPALQGELSVDGFLTHVNKMVPKLDTWNARISDIVVDETRKMCVVRVSYFMKPYGAEEPVENDLVWWLWMEEGGKRVEKAVEFVDGAAMERIGELIMAGSKK</sequence>
<evidence type="ECO:0008006" key="3">
    <source>
        <dbReference type="Google" id="ProtNLM"/>
    </source>
</evidence>